<dbReference type="SMART" id="SM00060">
    <property type="entry name" value="FN3"/>
    <property type="match status" value="5"/>
</dbReference>
<feature type="compositionally biased region" description="Low complexity" evidence="6">
    <location>
        <begin position="3744"/>
        <end position="3766"/>
    </location>
</feature>
<dbReference type="SUPFAM" id="SSF49265">
    <property type="entry name" value="Fibronectin type III"/>
    <property type="match status" value="1"/>
</dbReference>
<keyword evidence="13" id="KW-1185">Reference proteome</keyword>
<evidence type="ECO:0000259" key="8">
    <source>
        <dbReference type="PROSITE" id="PS50026"/>
    </source>
</evidence>
<proteinExistence type="predicted"/>
<dbReference type="FunFam" id="1.25.10.20:FF:000008">
    <property type="entry name" value="Uncharacterized protein"/>
    <property type="match status" value="1"/>
</dbReference>
<keyword evidence="7" id="KW-0812">Transmembrane</keyword>
<dbReference type="OrthoDB" id="10042078at2759"/>
<feature type="region of interest" description="Disordered" evidence="6">
    <location>
        <begin position="3740"/>
        <end position="3791"/>
    </location>
</feature>
<dbReference type="SMART" id="SM00034">
    <property type="entry name" value="CLECT"/>
    <property type="match status" value="2"/>
</dbReference>
<dbReference type="PROSITE" id="PS50268">
    <property type="entry name" value="CADHERIN_2"/>
    <property type="match status" value="1"/>
</dbReference>
<dbReference type="InterPro" id="IPR016186">
    <property type="entry name" value="C-type_lectin-like/link_sf"/>
</dbReference>
<keyword evidence="7" id="KW-0472">Membrane</keyword>
<dbReference type="Gene3D" id="2.70.70.10">
    <property type="entry name" value="Glucose Permease (Domain IIA)"/>
    <property type="match status" value="1"/>
</dbReference>
<dbReference type="GO" id="GO:0016020">
    <property type="term" value="C:membrane"/>
    <property type="evidence" value="ECO:0007669"/>
    <property type="project" value="InterPro"/>
</dbReference>
<dbReference type="FunFam" id="2.70.70.10:FF:000061">
    <property type="entry name" value="Uncharacterized protein"/>
    <property type="match status" value="1"/>
</dbReference>
<dbReference type="GO" id="GO:0007156">
    <property type="term" value="P:homophilic cell adhesion via plasma membrane adhesion molecules"/>
    <property type="evidence" value="ECO:0007669"/>
    <property type="project" value="InterPro"/>
</dbReference>
<evidence type="ECO:0000259" key="9">
    <source>
        <dbReference type="PROSITE" id="PS50041"/>
    </source>
</evidence>
<feature type="transmembrane region" description="Helical" evidence="7">
    <location>
        <begin position="4988"/>
        <end position="5011"/>
    </location>
</feature>
<dbReference type="Pfam" id="PF00059">
    <property type="entry name" value="Lectin_C"/>
    <property type="match status" value="2"/>
</dbReference>
<dbReference type="InterPro" id="IPR013320">
    <property type="entry name" value="ConA-like_dom_sf"/>
</dbReference>
<dbReference type="InterPro" id="IPR002126">
    <property type="entry name" value="Cadherin-like_dom"/>
</dbReference>
<dbReference type="GO" id="GO:0005319">
    <property type="term" value="F:lipid transporter activity"/>
    <property type="evidence" value="ECO:0007669"/>
    <property type="project" value="InterPro"/>
</dbReference>
<dbReference type="PROSITE" id="PS01186">
    <property type="entry name" value="EGF_2"/>
    <property type="match status" value="1"/>
</dbReference>
<evidence type="ECO:0000256" key="5">
    <source>
        <dbReference type="PROSITE-ProRule" id="PRU00076"/>
    </source>
</evidence>
<evidence type="ECO:0000313" key="13">
    <source>
        <dbReference type="Proteomes" id="UP000838412"/>
    </source>
</evidence>
<feature type="domain" description="C-type lectin" evidence="9">
    <location>
        <begin position="5397"/>
        <end position="5465"/>
    </location>
</feature>
<dbReference type="PROSITE" id="PS01187">
    <property type="entry name" value="EGF_CA"/>
    <property type="match status" value="1"/>
</dbReference>
<dbReference type="PANTHER" id="PTHR16897:SF2">
    <property type="entry name" value="OS03G0226600 PROTEIN"/>
    <property type="match status" value="1"/>
</dbReference>
<dbReference type="CDD" id="cd00063">
    <property type="entry name" value="FN3"/>
    <property type="match status" value="1"/>
</dbReference>
<dbReference type="InterPro" id="IPR011030">
    <property type="entry name" value="Lipovitellin_superhlx_dom"/>
</dbReference>
<keyword evidence="2" id="KW-0677">Repeat</keyword>
<feature type="domain" description="Cadherin" evidence="10">
    <location>
        <begin position="4513"/>
        <end position="4601"/>
    </location>
</feature>
<evidence type="ECO:0000256" key="6">
    <source>
        <dbReference type="SAM" id="MobiDB-lite"/>
    </source>
</evidence>
<reference evidence="12" key="1">
    <citation type="submission" date="2022-01" db="EMBL/GenBank/DDBJ databases">
        <authorList>
            <person name="Braso-Vives M."/>
        </authorList>
    </citation>
    <scope>NUCLEOTIDE SEQUENCE</scope>
</reference>
<name>A0A8J9YVV4_BRALA</name>
<dbReference type="Gene3D" id="1.25.10.20">
    <property type="entry name" value="Vitellinogen, superhelical"/>
    <property type="match status" value="1"/>
</dbReference>
<dbReference type="InterPro" id="IPR011055">
    <property type="entry name" value="Dup_hybrid_motif"/>
</dbReference>
<evidence type="ECO:0000259" key="11">
    <source>
        <dbReference type="PROSITE" id="PS50853"/>
    </source>
</evidence>
<comment type="caution">
    <text evidence="5">Lacks conserved residue(s) required for the propagation of feature annotation.</text>
</comment>
<dbReference type="SMART" id="SM00181">
    <property type="entry name" value="EGF"/>
    <property type="match status" value="2"/>
</dbReference>
<evidence type="ECO:0000259" key="10">
    <source>
        <dbReference type="PROSITE" id="PS50268"/>
    </source>
</evidence>
<keyword evidence="4" id="KW-0106">Calcium</keyword>
<keyword evidence="1 5" id="KW-0245">EGF-like domain</keyword>
<dbReference type="InterPro" id="IPR001304">
    <property type="entry name" value="C-type_lectin-like"/>
</dbReference>
<protein>
    <submittedName>
        <fullName evidence="12">JAG1 protein</fullName>
    </submittedName>
</protein>
<dbReference type="PROSITE" id="PS50026">
    <property type="entry name" value="EGF_3"/>
    <property type="match status" value="2"/>
</dbReference>
<accession>A0A8J9YVV4</accession>
<feature type="disulfide bond" evidence="5">
    <location>
        <begin position="4792"/>
        <end position="4801"/>
    </location>
</feature>
<evidence type="ECO:0000313" key="12">
    <source>
        <dbReference type="EMBL" id="CAH1242635.1"/>
    </source>
</evidence>
<dbReference type="InterPro" id="IPR009030">
    <property type="entry name" value="Growth_fac_rcpt_cys_sf"/>
</dbReference>
<dbReference type="FunFam" id="2.10.25.10:FF:001123">
    <property type="entry name" value="Uncharacterized protein"/>
    <property type="match status" value="1"/>
</dbReference>
<dbReference type="InterPro" id="IPR003961">
    <property type="entry name" value="FN3_dom"/>
</dbReference>
<sequence>MFPQAPPLSARGKWKQTTRSVCLLVTSETQMAAIRPGPLWPWLLATVLCAASSASLVNYKPGSRYDYDYRAVTVVHDVSQVVTKAQFSVIPLRHDDANNTLSGLVVNNVAQEIIQRGGNQAVLDGLDYSKRFLFTVTKNGEVVRVYHPQDEHHHVLGTKKVLVGLLSARLHTTPKTITHGRPWSYSVKETGHEGEDDLSYAGKVTPEGIMFTRTKHGHVVRNAEAKNEKKILLHKDHEVPHTVQIEERFSSPNQVTPGFNPNAGIPGDPAKLQELEDEDFGKCELDMPLMTAESDGHLKLLQVIPADKREMYDSVPTSFKHGSLVIDEPLKRIMTLEDQEETIVGNLTCMRTVRPKESQERMTCFHNIIEALHHLSAENLTKVANTYIPGNTTSDDDIENRDAIADALGSMATNDSLTLLTKLVLTPQQNDAKLVLRTLFQFFGLERPPPEIVIESMENMCFKWKMEFDDKEDGERVWTRAHLLLGALAGIIDATDPARADTIIDRLHGMVEIHDPLKHRQLRSVLTEEDYSSHLHEKATILGALGNAGMDRSYDYFLSYMNSTEAPSVLKRTSMTAMKNYNHEKAADEILRVAIEDPDGHVRYAAALDYLSHPRASRLLTAQQQINDRYVNQTNIAEEREKRGLSDTIKKLFKGFNFKLETPSYDWHKRIGSSKIGASMGLVIRNEMELDLKPLSGGFYVDAVDMAYAKVHIGVLGVDYKFLEASVCFKGKAEYDFNIFQEFNFEEVFRLVKLFDRVSNQVVGNIKDTVIRFKQLLGRTTGSIDGIFQDIIEAVENLPNQVRDFRVKAKEFIKKTGKFTNLPPVVENVKQVVHRVSTLISDVACEVMEFYHSIADAVTITLPWAAEQIERGVKMVVKSIGKLIKTPKTAIEDIFKGVTLIKFAVTGVIQAKERIEKALLFNEDKTLHWVNLREDLEQISDDISAANDSLLELGDWAVQQVESTDFTRRFFGVNITAVRQQVVAELREIMNGLLGPLQQVYRIPNIFLSAFEETVDLIKSIKDGYNAIKNGYDEAKSLIEQIFGSKSDQDFPRKYLESDSCGDGFYPSTGEGRYAEQGVLLEAAAGQQIGAPFSGIIRRSGDNQVTITTDSMEKLEVIIDNVNFLPEKEMKRVFKGTLIGTVSSSACQPNHIHLAIRKTQSAGLVNPTRFLEKRDMKIPIWEQECADYNLYFRKPNIQLSLHLEKTSCPVPETLDNAALKRILRDRGNPATGSRETLLKNYRKPENRCPDLRQYLPQNMHCFFEENCMGVTCCVDLNLGFTRQAISAFAVVDPCKNQLTLGLGPWRKTFNITDPSFAAEDVGTTEENLQILDIAQVIFKYKITNIPGGVEAIEAIDNTLHQVFNDQFTSLDKKLSQIIPFGPYDVNFFSYKAYFPLGPILMAFRFGAGGSYGMVYSTDVRLLSMEADVSVTPTVGCQVWGSLGVWLGLFEGKLQLRGYIMTTSFPCTAELQYTKFPLDVGIRMDMNLVPLRLELRGILKLTIPLPLDKEITKTLINKLLWQYSTPTIHATIFSINSDEPDTSPPDFKVFASPFESGVARRAAHTTACTVLQQYGRDYTEPAFLLELAVEDDRSEVDLSYSVGVTRGGSDQVLDQPLGGFTTIVAQILRGGVPLYFTVTATNSAQQTSLATCELPTYDVTLPGGRVTPDFISTSHPNILRSSAVALDDSALVNQKEAIGFGRKVYGDQVVPWKEINITKIYVEISIGHDPHDTRNLEYFASPRLGRVLSKPHHVAHYPYAQKCARDCLALPPTKCLSFNYDYGDGGRCELLEEIEGHGVVMYTDRLFHNFERLGIGHAVEVGHEDLNLIHNQLYYYNLFLNNTVGYTNILTSPAVIVDFVPPSPGPLANVSLDETNAEVCEEFVPDEWEDRCVEQTPLPNHRAIIDGEGSGTVFNGNKPLQDLRYFRPNTYVTANWDGFHDNETGIFGFTWTVGTYHCMDDVHPHKDPHSHLYGEDEWTHQGLAYPLELDDGFYHVSVRALNKVEFGGPLATTVCHTTPYVIDTTPPFVNHVKLISYDEVTFELVVEYNVSDPLSNIREVDIGLGKSHRDVFIKDWHRHDNLTHVVLYYRIPDGIPTWIKVRAINNVDMRTASHAPRPLIVDLTPPVPGTVHDGETYSRDRAFQAVGNRVCASWKDFHDEESGIGFYLWGVGTSVGADDIVSFHELPHTQHAACAELNRTLQHGGTYYSTLVAFNLGHAAKNVSVSSDGVLYDATPPEEGWVKDGLDPNHDVTYSSETASVSALWEDFRDPESDIADYEVTVWKKHSNNGNSSADTAPHVIHEATSVGKEANSINWHHFHLHDGDFVYVVVNASNGAGSVVVTESDGFTLDTSAPEMRFIGDGSQPGTDLQYSPSTADLSVNWEFDDVESGIDHYKLAVFQYHGGSRLQIYPAQKNNWVTVEGSAAGWTSSAPLTLVPGARYSVRVSAVNGAGLTTTHDTDGVIIDPTPPSNLYVAVDVMPGELEELHDGYVLHTDLYAILVSWRATDGESKVMAYWAALGTSPGGKDVMPFENMGADRSAYINNLQLQLYDEATGSPVYYVTVRAQNGAGAFSTEVVSSPIKVVPGDKAGVVVDGPRMTDGEADDVSTVDVDYQLHTGTVTVRFRGFESARHGIVHYEWAVGTAALWDDVQPYSSAGIVLYDDNADMEGLGGEGHAQSLLPLRPGQLYYTTVRAITGTGNILESASDGFTVDVTPPQVNFLGFGVTSDDEEYAFGSDVSRYQLSADYITAEWGYREEESDVVFATFAYGTYPGSHDVYNRTVTSQRTSVPNGLVHPSSQGRPNILSLTAINSVGLRTVALSASLTVDSTPPVAGDVICPRHLPGTDELRCTWHGFRDEESHIDHFRFGVGTEEGDDSVFPFTRVSGKADRFKAKGFAGQFLRHQESYYATVIAYNAVGGKTSAYSAAIVIDDTPPVPGTVAELDSIYHADLEGDDSDGRGKCDNQEDCQEMDAVCQASVTQVTVAWQPFMDPETPITRYEVAVGTLPGGADLHSFRQVPDHDARFFVVKNLDLSDIRQVFVTVRGHNAAGLSSVAVSDGVYISKISAGLPPLTPLIVNDGDSHRGDIDFQSHNDELSAHWDFSGDPCPSVRTEWSVVRLDGLEIWPLTELSLGADSATSDEFDLRDGETYYTVVRATNQLGYSYSVRSDGVTVKLEPLVPGVVRDGPIIGFDLSYQQSVSSLSANWDSFGKDYGLGDDAAIDGETVENRDHQIIDHYEVAVGTDRRYPSTRTNIRPFINVGQNKTVTFEHLQLNPRTGIYYVTVRAVSLASSTTEVTSNGIRVGFGGDIISHGEVQVPRYISSDANITVAWSDFEFTMPILLYQWGITTNRTKLDQTDCLELQNFHEDGYAGISEEHAHLFDIYPLTKVGRNTMVQHGDLDLQHGHTYHVVVVATDEAAQCAMALADVTIDTSPPEDGHVFVGSPGDMNVMYTAMADRMEVLWDGYHDNTSGIARFEVALLSDGDCQSQGGERRTVEVDFIPVTGNESSYMFVDIDLKPDTPYYVTFRAVNRADLETESTTPPILLDRRDPVSGDVMDGFDFESDATHQSSLSEMKGVILHLPNPVGDPCPKRSFPMDEMYDSWSTLHTTGLWGVSGKRRILFDPEQLSFDEDEGLSVRLTRDIEYERMMSGAYSTEVDGSRTGEYEMDIIAASGDLQAVTSVVFWNGPEGVVGDHNGMSLEEDAIFPSSNENCSCCQSGNDSTGDTGNVTASNVTSDCNCTCTSPTSEPQTSTEEPTSTTEPSPEWTIEKDDVEGETPGMEPDSNDSPYASCGLQLHPETVNSPSYVGLWCRFANGTEAEQGETVKLDFDPSAAWHTYTLQFMEEKIFATKVDRSVRLYIDGQLKAVLTGIPALSPTTQLILSTWNKHDWIPELVDPFEPPTTTASFRSVSLPPDSSRLCLHGKPFRNGDHAVVRFEAGVGSAKLLDDVASFREVAKPCIPCSARCDVLGCDPDCDEDQTYVHQVHLTGLHLSPVISVQDSNTSVQAVYYLTVRAVAGSGRAAIASSNGIYIDVTPPVIENMFHVDLSWSPDEPTSYQGDNSTIAVYWEAYDTESEVVECQWAVGTSAGDTDVQNFISVGPDQNLVYSDKLEGKLINRQTYYVTVRLVNGAGLVSEKTTSGVTVLLDPPDTSSSNTTTSCEQTVEKSSTLRVVGVDLCGDQEKIDIAWTRLEDDSVNNYEFSVGTSEDNRGDVIPQTQVGYNESGWVQVLKSELSFGRSKVNISDLRSRADELSVKTHSKFHVEPGRTLFTRLTACHAGHKCADIAVKKRTIMRAQDKLLTFQNGSTDDIELVHGHESENTSVIIAKSQGQDTGVFRPGAVAAGVLTDHDVSMTYTSGTPYITNPAFTMHQTDRFLKNRVRKGYGQSFFLASIGGAEVDAPLTVTVNLNESVLLRDEIPRVVFWEPESEIWRDVHGTCTDNPGAVDYNWDEGHFTVELCSTTAAQGQRSRRSEQRYFSGTSQFAVVIINGTFQNEPPVLLSPLRMSMGEDEGTLNTQLVARDPEDDDLVFRLNEQENSDDLVELDGQGTLRYKPALDFSGSREIPITISESRVDSNPLLSTTLTIVIDVGDENDTPQPFVVHEGEEKLQGAGILRLTVEENHPENVDFEVLRFVAGSYDVDAHDAMELHIKEPSNGTIEVGKHVKDILFKEPNCTMSVEAKIREWADVFNRSWAGPAIPYPCGMILPHPPDLLNWAVAAVTYTPDQHFFGEDTVKVYAEDAFGARSKLVTVVIHVLANPCLNGGRCVGPESDPDCQDQSRSDGFHDYTCNCTVGFEGRYCEINPNDCVPDPCPKNYTCIDQVNGYVCHCEPGWPCNGLTLGELVGITVGCLVVLIILIVIFKMWTKKRGKARKVGDSPAGSQVELQQLAKPDRLVLPAFQNPAAAYETMNVAGGRTNFRKVKKVWTEEVEEVQFSQVDLQEAPPRMMGRPPLLLSVATGKPPPLQELEEAPSRKIERPLSCSIGRMFCLIATVVLVGSGASIASILIMMFHNTQEHDIQTLNPTQDSENSTRTTISFTEPTAITSAPSTNRSIVHSTDASTVSCPRGYVVFLGIFYKVFETKKSFDEASATCRANGGTLAMPRDAQINDFLISLYHKPGNVQPIKVWFGLHDRREEGKFEWVDGSPLGKCHIRMLEQFYMRCLQRILGLKWWHKVPHTEVRRRASIEPIESLLLQRQLRWAGHVIRMPSNRLPRHILYGELSAGNRNAGGQQKRYKDNLKANLKKCNIKPQSLEKLAEQRSRWREACAAGITSFTTNFDRQCEERRAKRHQPSSHTGESVVIATTASTNPSILHSTDGKVRHDPPTMTEPPGKIVPISPGESGPVGPPGPSGPLGPPSLPRVPLSAGPTYTNHAGPPERPQTNIWGKSNKGGYAMFRGICYKVFKTYQTFNEAADTCRVDGGTLAMPRDAQINNFLISLYRKSVNNMNLWFGLHDRREDGKFEWMPHPQSKIRLIGDHSRTPLRTYTTPCTSLAQETPGLPNLLDLQGHLAIQDKMDPWNQQHPSDRVPKLMDAQSLDLLNVH</sequence>
<dbReference type="PANTHER" id="PTHR16897">
    <property type="entry name" value="OS10G0105400 PROTEIN"/>
    <property type="match status" value="1"/>
</dbReference>
<keyword evidence="3 5" id="KW-1015">Disulfide bond</keyword>
<feature type="region of interest" description="Disordered" evidence="6">
    <location>
        <begin position="5310"/>
        <end position="5360"/>
    </location>
</feature>
<feature type="domain" description="EGF-like" evidence="8">
    <location>
        <begin position="4804"/>
        <end position="4837"/>
    </location>
</feature>
<feature type="domain" description="EGF-like" evidence="8">
    <location>
        <begin position="4757"/>
        <end position="4802"/>
    </location>
</feature>
<dbReference type="PROSITE" id="PS00010">
    <property type="entry name" value="ASX_HYDROXYL"/>
    <property type="match status" value="1"/>
</dbReference>
<dbReference type="SUPFAM" id="SSF56436">
    <property type="entry name" value="C-type lectin-like"/>
    <property type="match status" value="2"/>
</dbReference>
<dbReference type="SUPFAM" id="SSF57184">
    <property type="entry name" value="Growth factor receptor domain"/>
    <property type="match status" value="1"/>
</dbReference>
<dbReference type="CDD" id="cd00037">
    <property type="entry name" value="CLECT"/>
    <property type="match status" value="2"/>
</dbReference>
<feature type="domain" description="Fibronectin type-III" evidence="11">
    <location>
        <begin position="3444"/>
        <end position="3549"/>
    </location>
</feature>
<dbReference type="InterPro" id="IPR016187">
    <property type="entry name" value="CTDL_fold"/>
</dbReference>
<dbReference type="PROSITE" id="PS00022">
    <property type="entry name" value="EGF_1"/>
    <property type="match status" value="1"/>
</dbReference>
<dbReference type="PROSITE" id="PS50853">
    <property type="entry name" value="FN3"/>
    <property type="match status" value="1"/>
</dbReference>
<dbReference type="InterPro" id="IPR000742">
    <property type="entry name" value="EGF"/>
</dbReference>
<dbReference type="Gene3D" id="2.60.120.200">
    <property type="match status" value="1"/>
</dbReference>
<dbReference type="Proteomes" id="UP000838412">
    <property type="component" value="Chromosome 13"/>
</dbReference>
<dbReference type="InterPro" id="IPR000152">
    <property type="entry name" value="EGF-type_Asp/Asn_hydroxyl_site"/>
</dbReference>
<evidence type="ECO:0000256" key="7">
    <source>
        <dbReference type="SAM" id="Phobius"/>
    </source>
</evidence>
<evidence type="ECO:0000256" key="2">
    <source>
        <dbReference type="ARBA" id="ARBA00022737"/>
    </source>
</evidence>
<evidence type="ECO:0000256" key="3">
    <source>
        <dbReference type="ARBA" id="ARBA00023157"/>
    </source>
</evidence>
<dbReference type="GO" id="GO:0005509">
    <property type="term" value="F:calcium ion binding"/>
    <property type="evidence" value="ECO:0007669"/>
    <property type="project" value="UniProtKB-UniRule"/>
</dbReference>
<feature type="compositionally biased region" description="Pro residues" evidence="6">
    <location>
        <begin position="5346"/>
        <end position="5360"/>
    </location>
</feature>
<dbReference type="InterPro" id="IPR036116">
    <property type="entry name" value="FN3_sf"/>
</dbReference>
<evidence type="ECO:0000256" key="4">
    <source>
        <dbReference type="PROSITE-ProRule" id="PRU00043"/>
    </source>
</evidence>
<dbReference type="Gene3D" id="2.10.25.10">
    <property type="entry name" value="Laminin"/>
    <property type="match status" value="2"/>
</dbReference>
<dbReference type="CDD" id="cd00054">
    <property type="entry name" value="EGF_CA"/>
    <property type="match status" value="2"/>
</dbReference>
<organism evidence="12 13">
    <name type="scientific">Branchiostoma lanceolatum</name>
    <name type="common">Common lancelet</name>
    <name type="synonym">Amphioxus lanceolatum</name>
    <dbReference type="NCBI Taxonomy" id="7740"/>
    <lineage>
        <taxon>Eukaryota</taxon>
        <taxon>Metazoa</taxon>
        <taxon>Chordata</taxon>
        <taxon>Cephalochordata</taxon>
        <taxon>Leptocardii</taxon>
        <taxon>Amphioxiformes</taxon>
        <taxon>Branchiostomatidae</taxon>
        <taxon>Branchiostoma</taxon>
    </lineage>
</organism>
<dbReference type="SUPFAM" id="SSF48431">
    <property type="entry name" value="Lipovitellin-phosvitin complex, superhelical domain"/>
    <property type="match status" value="1"/>
</dbReference>
<feature type="compositionally biased region" description="Low complexity" evidence="6">
    <location>
        <begin position="5336"/>
        <end position="5345"/>
    </location>
</feature>
<dbReference type="InterPro" id="IPR015816">
    <property type="entry name" value="Vitellinogen_b-sht_N"/>
</dbReference>
<gene>
    <name evidence="12" type="primary">JAG1</name>
    <name evidence="12" type="ORF">BLAG_LOCUS5913</name>
</gene>
<feature type="transmembrane region" description="Helical" evidence="7">
    <location>
        <begin position="4844"/>
        <end position="4865"/>
    </location>
</feature>
<dbReference type="InterPro" id="IPR018097">
    <property type="entry name" value="EGF_Ca-bd_CS"/>
</dbReference>
<dbReference type="Gene3D" id="2.30.230.10">
    <property type="entry name" value="Lipovitellin, beta-sheet shell regions, chain A"/>
    <property type="match status" value="1"/>
</dbReference>
<dbReference type="SUPFAM" id="SSF49899">
    <property type="entry name" value="Concanavalin A-like lectins/glucanases"/>
    <property type="match status" value="1"/>
</dbReference>
<keyword evidence="7" id="KW-1133">Transmembrane helix</keyword>
<dbReference type="PROSITE" id="PS50041">
    <property type="entry name" value="C_TYPE_LECTIN_2"/>
    <property type="match status" value="2"/>
</dbReference>
<dbReference type="EMBL" id="OV696698">
    <property type="protein sequence ID" value="CAH1242635.1"/>
    <property type="molecule type" value="Genomic_DNA"/>
</dbReference>
<feature type="domain" description="C-type lectin" evidence="9">
    <location>
        <begin position="5072"/>
        <end position="5172"/>
    </location>
</feature>
<dbReference type="Gene3D" id="3.10.100.10">
    <property type="entry name" value="Mannose-Binding Protein A, subunit A"/>
    <property type="match status" value="2"/>
</dbReference>
<evidence type="ECO:0000256" key="1">
    <source>
        <dbReference type="ARBA" id="ARBA00022536"/>
    </source>
</evidence>